<protein>
    <submittedName>
        <fullName evidence="1">Uncharacterized protein</fullName>
    </submittedName>
</protein>
<proteinExistence type="predicted"/>
<name>A0A379KFI0_PSEPU</name>
<gene>
    <name evidence="1" type="ORF">NCTC7914_00774</name>
</gene>
<organism evidence="1 2">
    <name type="scientific">Pseudomonas putida</name>
    <name type="common">Arthrobacter siderocapsulatus</name>
    <dbReference type="NCBI Taxonomy" id="303"/>
    <lineage>
        <taxon>Bacteria</taxon>
        <taxon>Pseudomonadati</taxon>
        <taxon>Pseudomonadota</taxon>
        <taxon>Gammaproteobacteria</taxon>
        <taxon>Pseudomonadales</taxon>
        <taxon>Pseudomonadaceae</taxon>
        <taxon>Pseudomonas</taxon>
    </lineage>
</organism>
<accession>A0A379KFI0</accession>
<dbReference type="Proteomes" id="UP000254602">
    <property type="component" value="Unassembled WGS sequence"/>
</dbReference>
<dbReference type="AlphaFoldDB" id="A0A379KFI0"/>
<evidence type="ECO:0000313" key="2">
    <source>
        <dbReference type="Proteomes" id="UP000254602"/>
    </source>
</evidence>
<dbReference type="RefSeq" id="WP_115273254.1">
    <property type="nucleotide sequence ID" value="NZ_JABTYF010000001.1"/>
</dbReference>
<sequence>MSIKWNRLYTDLLRGSRSTLWGNWALNPVIKPGAVGIIDPASGDFTLVNEALPTVQISNVQQGRRWAISSKDVSRRETKANVSGTVIDPATGAQVKPDLTLEWNFGKEESIASEFALHGEQRLSDLALIHDQYDWLYAQAEKVGMASNGRIAEGFGVVTSVILASSGVNAGAKSKNAKFALSGSASGLNTLLGEDGISGKGGATFISIRDTASVESHTLPAQDGQVATIPLPVAYSFASFGPDRMIIPIWVRKVGSLQLHVDSKATSATTYITKVSIAYDLPGERRTTVGPMTISGGLSHNFTIPLGARNLDFSAEFVNLGANQTLKRHWATPLSQWVGGSRTINLYGTWPGSPSMRVVEED</sequence>
<dbReference type="EMBL" id="UGUY01000001">
    <property type="protein sequence ID" value="SUD66712.1"/>
    <property type="molecule type" value="Genomic_DNA"/>
</dbReference>
<reference evidence="1 2" key="1">
    <citation type="submission" date="2018-06" db="EMBL/GenBank/DDBJ databases">
        <authorList>
            <consortium name="Pathogen Informatics"/>
            <person name="Doyle S."/>
        </authorList>
    </citation>
    <scope>NUCLEOTIDE SEQUENCE [LARGE SCALE GENOMIC DNA]</scope>
    <source>
        <strain evidence="1 2">NCTC7914</strain>
    </source>
</reference>
<evidence type="ECO:0000313" key="1">
    <source>
        <dbReference type="EMBL" id="SUD66712.1"/>
    </source>
</evidence>